<dbReference type="SUPFAM" id="SSF52799">
    <property type="entry name" value="(Phosphotyrosine protein) phosphatases II"/>
    <property type="match status" value="1"/>
</dbReference>
<dbReference type="Pfam" id="PF13350">
    <property type="entry name" value="Y_phosphatase3"/>
    <property type="match status" value="1"/>
</dbReference>
<evidence type="ECO:0000313" key="3">
    <source>
        <dbReference type="EMBL" id="MCT9811611.1"/>
    </source>
</evidence>
<proteinExistence type="inferred from homology"/>
<keyword evidence="4" id="KW-1185">Reference proteome</keyword>
<dbReference type="RefSeq" id="WP_261500849.1">
    <property type="nucleotide sequence ID" value="NZ_JAODYH010000005.1"/>
</dbReference>
<comment type="similarity">
    <text evidence="1">Belongs to the protein-tyrosine phosphatase family.</text>
</comment>
<dbReference type="PANTHER" id="PTHR31126:SF1">
    <property type="entry name" value="TYROSINE SPECIFIC PROTEIN PHOSPHATASES DOMAIN-CONTAINING PROTEIN"/>
    <property type="match status" value="1"/>
</dbReference>
<evidence type="ECO:0000313" key="4">
    <source>
        <dbReference type="Proteomes" id="UP001525968"/>
    </source>
</evidence>
<protein>
    <submittedName>
        <fullName evidence="3">Tyrosine-protein phosphatase</fullName>
    </submittedName>
</protein>
<comment type="caution">
    <text evidence="3">The sequence shown here is derived from an EMBL/GenBank/DDBJ whole genome shotgun (WGS) entry which is preliminary data.</text>
</comment>
<dbReference type="Proteomes" id="UP001525968">
    <property type="component" value="Unassembled WGS sequence"/>
</dbReference>
<evidence type="ECO:0000256" key="1">
    <source>
        <dbReference type="ARBA" id="ARBA00009580"/>
    </source>
</evidence>
<dbReference type="InterPro" id="IPR000387">
    <property type="entry name" value="Tyr_Pase_dom"/>
</dbReference>
<dbReference type="Gene3D" id="3.90.190.10">
    <property type="entry name" value="Protein tyrosine phosphatase superfamily"/>
    <property type="match status" value="1"/>
</dbReference>
<name>A0ABT2PMA3_9BURK</name>
<feature type="domain" description="Tyrosine specific protein phosphatases" evidence="2">
    <location>
        <begin position="138"/>
        <end position="185"/>
    </location>
</feature>
<dbReference type="PROSITE" id="PS00383">
    <property type="entry name" value="TYR_PHOSPHATASE_1"/>
    <property type="match status" value="1"/>
</dbReference>
<reference evidence="3 4" key="1">
    <citation type="submission" date="2022-09" db="EMBL/GenBank/DDBJ databases">
        <title>Draft genome of isolate Be4.</title>
        <authorList>
            <person name="Sanchez-Castro I."/>
            <person name="Martinez-Rodriguez P."/>
            <person name="Descostes M."/>
            <person name="Merroun M."/>
        </authorList>
    </citation>
    <scope>NUCLEOTIDE SEQUENCE [LARGE SCALE GENOMIC DNA]</scope>
    <source>
        <strain evidence="3 4">Be4</strain>
    </source>
</reference>
<accession>A0ABT2PMA3</accession>
<dbReference type="InterPro" id="IPR026893">
    <property type="entry name" value="Tyr/Ser_Pase_IphP-type"/>
</dbReference>
<dbReference type="PROSITE" id="PS50056">
    <property type="entry name" value="TYR_PHOSPHATASE_2"/>
    <property type="match status" value="1"/>
</dbReference>
<dbReference type="EMBL" id="JAODYH010000005">
    <property type="protein sequence ID" value="MCT9811611.1"/>
    <property type="molecule type" value="Genomic_DNA"/>
</dbReference>
<organism evidence="3 4">
    <name type="scientific">Acidovorax bellezanensis</name>
    <dbReference type="NCBI Taxonomy" id="2976702"/>
    <lineage>
        <taxon>Bacteria</taxon>
        <taxon>Pseudomonadati</taxon>
        <taxon>Pseudomonadota</taxon>
        <taxon>Betaproteobacteria</taxon>
        <taxon>Burkholderiales</taxon>
        <taxon>Comamonadaceae</taxon>
        <taxon>Acidovorax</taxon>
    </lineage>
</organism>
<dbReference type="InterPro" id="IPR029021">
    <property type="entry name" value="Prot-tyrosine_phosphatase-like"/>
</dbReference>
<dbReference type="PANTHER" id="PTHR31126">
    <property type="entry name" value="TYROSINE-PROTEIN PHOSPHATASE"/>
    <property type="match status" value="1"/>
</dbReference>
<dbReference type="InterPro" id="IPR016130">
    <property type="entry name" value="Tyr_Pase_AS"/>
</dbReference>
<gene>
    <name evidence="3" type="ORF">N0K08_13250</name>
</gene>
<sequence>MAITTASPFSPDVSTPARALRLEGSSNFRDLGGYAGADGRHLQWRRIFRSDHLADLSADDLQTLAGLGIGHTVDFRGVRERATQSYAWPQFTRHAFMIEPTVVQRTQALLEAGSELTPAVTVELMKETYRSFVFDNADRFARLFQLLLHSDAPLVFHCTAGKDRTGWAAALILRALGVSRDEVMEDYLLTNALYQGPAAAAAVVASGRLPRDVLEVLWRVQAPFLDSALDLVEREHGGMDRYLAEVLGMDRAARAQLAARYLE</sequence>
<evidence type="ECO:0000259" key="2">
    <source>
        <dbReference type="PROSITE" id="PS50056"/>
    </source>
</evidence>